<dbReference type="InParanoid" id="A0A369JQ51"/>
<comment type="caution">
    <text evidence="2">The sequence shown here is derived from an EMBL/GenBank/DDBJ whole genome shotgun (WGS) entry which is preliminary data.</text>
</comment>
<reference evidence="2" key="1">
    <citation type="submission" date="2018-04" db="EMBL/GenBank/DDBJ databases">
        <title>Whole genome sequencing of Hypsizygus marmoreus.</title>
        <authorList>
            <person name="Choi I.-G."/>
            <person name="Min B."/>
            <person name="Kim J.-G."/>
            <person name="Kim S."/>
            <person name="Oh Y.-L."/>
            <person name="Kong W.-S."/>
            <person name="Park H."/>
            <person name="Jeong J."/>
            <person name="Song E.-S."/>
        </authorList>
    </citation>
    <scope>NUCLEOTIDE SEQUENCE [LARGE SCALE GENOMIC DNA]</scope>
    <source>
        <strain evidence="2">51987-8</strain>
    </source>
</reference>
<sequence length="242" mass="25077">MSSSAPEVGGEVRGTAEVESHGDDQIDDNTSTTKVETNVIGSDLEGSAPSPEPAAASTQSESEMHLAIALPDLALHSPSTQILGTPFATDSSRFEYPFPDTSPAADIPSTASSSLILTSAFPSLSAGSQQSLTAVSPPTLSSYQPTLPPPLELHNYTPTHPKMKTGSPPVPPGLAKKRQRWSLGLLRRRSSSHGSQSSEGSTRSAPGPMSPWDSSNRVPSGGSLQSSSQTVPEEAISPPPPT</sequence>
<evidence type="ECO:0000256" key="1">
    <source>
        <dbReference type="SAM" id="MobiDB-lite"/>
    </source>
</evidence>
<feature type="region of interest" description="Disordered" evidence="1">
    <location>
        <begin position="126"/>
        <end position="242"/>
    </location>
</feature>
<protein>
    <submittedName>
        <fullName evidence="2">Uncharacterized protein</fullName>
    </submittedName>
</protein>
<dbReference type="EMBL" id="LUEZ02000044">
    <property type="protein sequence ID" value="RDB24381.1"/>
    <property type="molecule type" value="Genomic_DNA"/>
</dbReference>
<feature type="compositionally biased region" description="Basic residues" evidence="1">
    <location>
        <begin position="175"/>
        <end position="191"/>
    </location>
</feature>
<evidence type="ECO:0000313" key="3">
    <source>
        <dbReference type="Proteomes" id="UP000076154"/>
    </source>
</evidence>
<evidence type="ECO:0000313" key="2">
    <source>
        <dbReference type="EMBL" id="RDB24381.1"/>
    </source>
</evidence>
<feature type="compositionally biased region" description="Low complexity" evidence="1">
    <location>
        <begin position="192"/>
        <end position="204"/>
    </location>
</feature>
<feature type="compositionally biased region" description="Polar residues" evidence="1">
    <location>
        <begin position="126"/>
        <end position="145"/>
    </location>
</feature>
<name>A0A369JQ51_HYPMA</name>
<proteinExistence type="predicted"/>
<gene>
    <name evidence="2" type="ORF">Hypma_008503</name>
</gene>
<feature type="compositionally biased region" description="Basic and acidic residues" evidence="1">
    <location>
        <begin position="14"/>
        <end position="24"/>
    </location>
</feature>
<accession>A0A369JQ51</accession>
<dbReference type="AlphaFoldDB" id="A0A369JQ51"/>
<feature type="region of interest" description="Disordered" evidence="1">
    <location>
        <begin position="1"/>
        <end position="63"/>
    </location>
</feature>
<dbReference type="OrthoDB" id="3003645at2759"/>
<dbReference type="Proteomes" id="UP000076154">
    <property type="component" value="Unassembled WGS sequence"/>
</dbReference>
<feature type="compositionally biased region" description="Low complexity" evidence="1">
    <location>
        <begin position="45"/>
        <end position="61"/>
    </location>
</feature>
<feature type="compositionally biased region" description="Polar residues" evidence="1">
    <location>
        <begin position="28"/>
        <end position="40"/>
    </location>
</feature>
<feature type="compositionally biased region" description="Polar residues" evidence="1">
    <location>
        <begin position="212"/>
        <end position="231"/>
    </location>
</feature>
<organism evidence="2 3">
    <name type="scientific">Hypsizygus marmoreus</name>
    <name type="common">White beech mushroom</name>
    <name type="synonym">Agaricus marmoreus</name>
    <dbReference type="NCBI Taxonomy" id="39966"/>
    <lineage>
        <taxon>Eukaryota</taxon>
        <taxon>Fungi</taxon>
        <taxon>Dikarya</taxon>
        <taxon>Basidiomycota</taxon>
        <taxon>Agaricomycotina</taxon>
        <taxon>Agaricomycetes</taxon>
        <taxon>Agaricomycetidae</taxon>
        <taxon>Agaricales</taxon>
        <taxon>Tricholomatineae</taxon>
        <taxon>Lyophyllaceae</taxon>
        <taxon>Hypsizygus</taxon>
    </lineage>
</organism>
<keyword evidence="3" id="KW-1185">Reference proteome</keyword>